<dbReference type="InterPro" id="IPR036390">
    <property type="entry name" value="WH_DNA-bd_sf"/>
</dbReference>
<proteinExistence type="predicted"/>
<protein>
    <submittedName>
        <fullName evidence="1">Transcriptional regulator</fullName>
    </submittedName>
</protein>
<sequence>MNTAEHTLLLLKTRGPQTAQALGAILQLTSMATRRQLEAAQDKGLVRYVDTPGKVGRPVRLWQLTELGHARFPDRHAALTLDLIGQVRSLFGEAAIDRMIDAREVASEAAYRAAVDPAAPLPQRVAALALMRDAEGYMAEAQAGADGSLLLVENHCPICAAARVCQNFCRSELDVFRRVLGPDTQVERVEHQLAGARRCAYRIVPVARAGDPA</sequence>
<reference evidence="2" key="1">
    <citation type="submission" date="2016-10" db="EMBL/GenBank/DDBJ databases">
        <authorList>
            <person name="Varghese N."/>
            <person name="Submissions S."/>
        </authorList>
    </citation>
    <scope>NUCLEOTIDE SEQUENCE [LARGE SCALE GENOMIC DNA]</scope>
    <source>
        <strain evidence="2">CGMCC 1.12041</strain>
    </source>
</reference>
<organism evidence="1 2">
    <name type="scientific">Massilia yuzhufengensis</name>
    <dbReference type="NCBI Taxonomy" id="1164594"/>
    <lineage>
        <taxon>Bacteria</taxon>
        <taxon>Pseudomonadati</taxon>
        <taxon>Pseudomonadota</taxon>
        <taxon>Betaproteobacteria</taxon>
        <taxon>Burkholderiales</taxon>
        <taxon>Oxalobacteraceae</taxon>
        <taxon>Telluria group</taxon>
        <taxon>Massilia</taxon>
    </lineage>
</organism>
<accession>A0A1I1PW68</accession>
<dbReference type="STRING" id="1164594.SAMN05216204_11678"/>
<dbReference type="Proteomes" id="UP000198639">
    <property type="component" value="Unassembled WGS sequence"/>
</dbReference>
<keyword evidence="2" id="KW-1185">Reference proteome</keyword>
<dbReference type="EMBL" id="FOLD01000016">
    <property type="protein sequence ID" value="SFD11233.1"/>
    <property type="molecule type" value="Genomic_DNA"/>
</dbReference>
<gene>
    <name evidence="1" type="ORF">SAMN05216204_11678</name>
</gene>
<dbReference type="InterPro" id="IPR036388">
    <property type="entry name" value="WH-like_DNA-bd_sf"/>
</dbReference>
<evidence type="ECO:0000313" key="2">
    <source>
        <dbReference type="Proteomes" id="UP000198639"/>
    </source>
</evidence>
<dbReference type="SUPFAM" id="SSF46785">
    <property type="entry name" value="Winged helix' DNA-binding domain"/>
    <property type="match status" value="1"/>
</dbReference>
<evidence type="ECO:0000313" key="1">
    <source>
        <dbReference type="EMBL" id="SFD11233.1"/>
    </source>
</evidence>
<dbReference type="AlphaFoldDB" id="A0A1I1PW68"/>
<dbReference type="OrthoDB" id="155998at2"/>
<dbReference type="RefSeq" id="WP_091875274.1">
    <property type="nucleotide sequence ID" value="NZ_FOLD01000016.1"/>
</dbReference>
<dbReference type="Gene3D" id="1.10.10.10">
    <property type="entry name" value="Winged helix-like DNA-binding domain superfamily/Winged helix DNA-binding domain"/>
    <property type="match status" value="1"/>
</dbReference>
<name>A0A1I1PW68_9BURK</name>